<keyword evidence="5 7" id="KW-0472">Membrane</keyword>
<dbReference type="SUPFAM" id="SSF103473">
    <property type="entry name" value="MFS general substrate transporter"/>
    <property type="match status" value="1"/>
</dbReference>
<evidence type="ECO:0000256" key="5">
    <source>
        <dbReference type="ARBA" id="ARBA00023136"/>
    </source>
</evidence>
<comment type="subcellular location">
    <subcellularLocation>
        <location evidence="1">Membrane</location>
        <topology evidence="1">Multi-pass membrane protein</topology>
    </subcellularLocation>
</comment>
<feature type="transmembrane region" description="Helical" evidence="7">
    <location>
        <begin position="364"/>
        <end position="383"/>
    </location>
</feature>
<feature type="compositionally biased region" description="Basic and acidic residues" evidence="6">
    <location>
        <begin position="560"/>
        <end position="570"/>
    </location>
</feature>
<evidence type="ECO:0000259" key="8">
    <source>
        <dbReference type="PROSITE" id="PS50850"/>
    </source>
</evidence>
<protein>
    <recommendedName>
        <fullName evidence="8">Major facilitator superfamily (MFS) profile domain-containing protein</fullName>
    </recommendedName>
</protein>
<dbReference type="InterPro" id="IPR020846">
    <property type="entry name" value="MFS_dom"/>
</dbReference>
<dbReference type="PANTHER" id="PTHR42718">
    <property type="entry name" value="MAJOR FACILITATOR SUPERFAMILY MULTIDRUG TRANSPORTER MFSC"/>
    <property type="match status" value="1"/>
</dbReference>
<feature type="transmembrane region" description="Helical" evidence="7">
    <location>
        <begin position="35"/>
        <end position="53"/>
    </location>
</feature>
<feature type="compositionally biased region" description="Basic and acidic residues" evidence="6">
    <location>
        <begin position="530"/>
        <end position="550"/>
    </location>
</feature>
<feature type="domain" description="Major facilitator superfamily (MFS) profile" evidence="8">
    <location>
        <begin position="37"/>
        <end position="492"/>
    </location>
</feature>
<feature type="region of interest" description="Disordered" evidence="6">
    <location>
        <begin position="528"/>
        <end position="570"/>
    </location>
</feature>
<dbReference type="AlphaFoldDB" id="A0A0C3NJF1"/>
<dbReference type="OrthoDB" id="440755at2759"/>
<keyword evidence="10" id="KW-1185">Reference proteome</keyword>
<dbReference type="STRING" id="745531.A0A0C3NJF1"/>
<evidence type="ECO:0000256" key="6">
    <source>
        <dbReference type="SAM" id="MobiDB-lite"/>
    </source>
</evidence>
<evidence type="ECO:0000256" key="2">
    <source>
        <dbReference type="ARBA" id="ARBA00022448"/>
    </source>
</evidence>
<reference evidence="9 10" key="1">
    <citation type="journal article" date="2014" name="PLoS Genet.">
        <title>Analysis of the Phlebiopsis gigantea genome, transcriptome and secretome provides insight into its pioneer colonization strategies of wood.</title>
        <authorList>
            <person name="Hori C."/>
            <person name="Ishida T."/>
            <person name="Igarashi K."/>
            <person name="Samejima M."/>
            <person name="Suzuki H."/>
            <person name="Master E."/>
            <person name="Ferreira P."/>
            <person name="Ruiz-Duenas F.J."/>
            <person name="Held B."/>
            <person name="Canessa P."/>
            <person name="Larrondo L.F."/>
            <person name="Schmoll M."/>
            <person name="Druzhinina I.S."/>
            <person name="Kubicek C.P."/>
            <person name="Gaskell J.A."/>
            <person name="Kersten P."/>
            <person name="St John F."/>
            <person name="Glasner J."/>
            <person name="Sabat G."/>
            <person name="Splinter BonDurant S."/>
            <person name="Syed K."/>
            <person name="Yadav J."/>
            <person name="Mgbeahuruike A.C."/>
            <person name="Kovalchuk A."/>
            <person name="Asiegbu F.O."/>
            <person name="Lackner G."/>
            <person name="Hoffmeister D."/>
            <person name="Rencoret J."/>
            <person name="Gutierrez A."/>
            <person name="Sun H."/>
            <person name="Lindquist E."/>
            <person name="Barry K."/>
            <person name="Riley R."/>
            <person name="Grigoriev I.V."/>
            <person name="Henrissat B."/>
            <person name="Kues U."/>
            <person name="Berka R.M."/>
            <person name="Martinez A.T."/>
            <person name="Covert S.F."/>
            <person name="Blanchette R.A."/>
            <person name="Cullen D."/>
        </authorList>
    </citation>
    <scope>NUCLEOTIDE SEQUENCE [LARGE SCALE GENOMIC DNA]</scope>
    <source>
        <strain evidence="9 10">11061_1 CR5-6</strain>
    </source>
</reference>
<feature type="transmembrane region" description="Helical" evidence="7">
    <location>
        <begin position="192"/>
        <end position="212"/>
    </location>
</feature>
<feature type="transmembrane region" description="Helical" evidence="7">
    <location>
        <begin position="73"/>
        <end position="90"/>
    </location>
</feature>
<evidence type="ECO:0000256" key="1">
    <source>
        <dbReference type="ARBA" id="ARBA00004141"/>
    </source>
</evidence>
<dbReference type="GO" id="GO:0016020">
    <property type="term" value="C:membrane"/>
    <property type="evidence" value="ECO:0007669"/>
    <property type="project" value="UniProtKB-SubCell"/>
</dbReference>
<evidence type="ECO:0000313" key="9">
    <source>
        <dbReference type="EMBL" id="KIP05049.1"/>
    </source>
</evidence>
<proteinExistence type="predicted"/>
<evidence type="ECO:0000313" key="10">
    <source>
        <dbReference type="Proteomes" id="UP000053257"/>
    </source>
</evidence>
<gene>
    <name evidence="9" type="ORF">PHLGIDRAFT_108699</name>
</gene>
<keyword evidence="4 7" id="KW-1133">Transmembrane helix</keyword>
<feature type="transmembrane region" description="Helical" evidence="7">
    <location>
        <begin position="162"/>
        <end position="186"/>
    </location>
</feature>
<accession>A0A0C3NJF1</accession>
<dbReference type="InterPro" id="IPR036259">
    <property type="entry name" value="MFS_trans_sf"/>
</dbReference>
<feature type="transmembrane region" description="Helical" evidence="7">
    <location>
        <begin position="257"/>
        <end position="279"/>
    </location>
</feature>
<feature type="transmembrane region" description="Helical" evidence="7">
    <location>
        <begin position="233"/>
        <end position="251"/>
    </location>
</feature>
<dbReference type="EMBL" id="KN840554">
    <property type="protein sequence ID" value="KIP05049.1"/>
    <property type="molecule type" value="Genomic_DNA"/>
</dbReference>
<feature type="transmembrane region" description="Helical" evidence="7">
    <location>
        <begin position="126"/>
        <end position="150"/>
    </location>
</feature>
<feature type="transmembrane region" description="Helical" evidence="7">
    <location>
        <begin position="331"/>
        <end position="352"/>
    </location>
</feature>
<organism evidence="9 10">
    <name type="scientific">Phlebiopsis gigantea (strain 11061_1 CR5-6)</name>
    <name type="common">White-rot fungus</name>
    <name type="synonym">Peniophora gigantea</name>
    <dbReference type="NCBI Taxonomy" id="745531"/>
    <lineage>
        <taxon>Eukaryota</taxon>
        <taxon>Fungi</taxon>
        <taxon>Dikarya</taxon>
        <taxon>Basidiomycota</taxon>
        <taxon>Agaricomycotina</taxon>
        <taxon>Agaricomycetes</taxon>
        <taxon>Polyporales</taxon>
        <taxon>Phanerochaetaceae</taxon>
        <taxon>Phlebiopsis</taxon>
    </lineage>
</organism>
<sequence>MLPPPKPATGDLVLSPAQTLVNGKVPQRYSAFRRYLLLVTFCLAQFLDAFNNSALFSAIPSLVADLNMTESDATWIISAFQLTFASFLLISGRISDVYNPKYAFVAGVTLLGLISIGGGFVRDKIILIVLRALSGIAASLTIPSALTLLVDVFPEPTEQARAIGVFGGCGAIGNVLGLIIGAIFIQFANWSWVFWFVAILAIPIGGLCMFLAPSPIRGIDAPRSQRWKQLDMVGVSILTAALILFIFAVTSGSTAGWGSATVLAPLIISVFGVAGFFFYEKRIPASTAAVPPRTWFLPNFSVLFGLALMPFLWWTTIFTIITTLWQDVYHWSVISVALRMIPIGALSFAISFSGPLSNKISPKYVLLFAQFILVIATCLLATADSPSKYYSHVLPAFILGSAGAMLSYTHTNIAIFRTSPASMAGTIGAIFNGALQLGSAVGIAAVSSIEQSIEARSGNPDGYAGRAAAFWFLLGIIGLEIVSLFAFYRVEERYRTPRTDAEAASIPAGEQGKVVDEGMTPIATRVADAVGEKGFSEKSEDVREDVRSEDSDSDMQSQAEDIREEPLKPE</sequence>
<dbReference type="Proteomes" id="UP000053257">
    <property type="component" value="Unassembled WGS sequence"/>
</dbReference>
<dbReference type="HOGENOM" id="CLU_000960_27_1_1"/>
<keyword evidence="2" id="KW-0813">Transport</keyword>
<feature type="transmembrane region" description="Helical" evidence="7">
    <location>
        <begin position="429"/>
        <end position="449"/>
    </location>
</feature>
<feature type="transmembrane region" description="Helical" evidence="7">
    <location>
        <begin position="300"/>
        <end position="325"/>
    </location>
</feature>
<feature type="transmembrane region" description="Helical" evidence="7">
    <location>
        <begin position="389"/>
        <end position="408"/>
    </location>
</feature>
<dbReference type="Pfam" id="PF07690">
    <property type="entry name" value="MFS_1"/>
    <property type="match status" value="2"/>
</dbReference>
<dbReference type="Gene3D" id="1.20.1250.20">
    <property type="entry name" value="MFS general substrate transporter like domains"/>
    <property type="match status" value="2"/>
</dbReference>
<name>A0A0C3NJF1_PHLG1</name>
<evidence type="ECO:0000256" key="7">
    <source>
        <dbReference type="SAM" id="Phobius"/>
    </source>
</evidence>
<evidence type="ECO:0000256" key="4">
    <source>
        <dbReference type="ARBA" id="ARBA00022989"/>
    </source>
</evidence>
<feature type="transmembrane region" description="Helical" evidence="7">
    <location>
        <begin position="469"/>
        <end position="488"/>
    </location>
</feature>
<evidence type="ECO:0000256" key="3">
    <source>
        <dbReference type="ARBA" id="ARBA00022692"/>
    </source>
</evidence>
<dbReference type="InterPro" id="IPR011701">
    <property type="entry name" value="MFS"/>
</dbReference>
<feature type="transmembrane region" description="Helical" evidence="7">
    <location>
        <begin position="102"/>
        <end position="120"/>
    </location>
</feature>
<dbReference type="PANTHER" id="PTHR42718:SF9">
    <property type="entry name" value="MAJOR FACILITATOR SUPERFAMILY MULTIDRUG TRANSPORTER MFSC"/>
    <property type="match status" value="1"/>
</dbReference>
<dbReference type="PROSITE" id="PS50850">
    <property type="entry name" value="MFS"/>
    <property type="match status" value="1"/>
</dbReference>
<keyword evidence="3 7" id="KW-0812">Transmembrane</keyword>
<dbReference type="GO" id="GO:0022857">
    <property type="term" value="F:transmembrane transporter activity"/>
    <property type="evidence" value="ECO:0007669"/>
    <property type="project" value="InterPro"/>
</dbReference>